<gene>
    <name evidence="3" type="ORF">Arub01_05140</name>
</gene>
<dbReference type="InterPro" id="IPR036388">
    <property type="entry name" value="WH-like_DNA-bd_sf"/>
</dbReference>
<dbReference type="Gene3D" id="1.10.10.10">
    <property type="entry name" value="Winged helix-like DNA-binding domain superfamily/Winged helix DNA-binding domain"/>
    <property type="match status" value="1"/>
</dbReference>
<protein>
    <recommendedName>
        <fullName evidence="2">HTH luxR-type domain-containing protein</fullName>
    </recommendedName>
</protein>
<comment type="caution">
    <text evidence="3">The sequence shown here is derived from an EMBL/GenBank/DDBJ whole genome shotgun (WGS) entry which is preliminary data.</text>
</comment>
<sequence>MVRRLPARRRERSPLDRLTERERQVPALMAEGRSNGAIARAPVVSEAAMV</sequence>
<evidence type="ECO:0000313" key="3">
    <source>
        <dbReference type="EMBL" id="GLW62270.1"/>
    </source>
</evidence>
<evidence type="ECO:0000259" key="2">
    <source>
        <dbReference type="Pfam" id="PF00196"/>
    </source>
</evidence>
<organism evidence="3 4">
    <name type="scientific">Actinomadura rubrobrunea</name>
    <dbReference type="NCBI Taxonomy" id="115335"/>
    <lineage>
        <taxon>Bacteria</taxon>
        <taxon>Bacillati</taxon>
        <taxon>Actinomycetota</taxon>
        <taxon>Actinomycetes</taxon>
        <taxon>Streptosporangiales</taxon>
        <taxon>Thermomonosporaceae</taxon>
        <taxon>Actinomadura</taxon>
    </lineage>
</organism>
<proteinExistence type="predicted"/>
<dbReference type="InterPro" id="IPR016032">
    <property type="entry name" value="Sig_transdc_resp-reg_C-effctor"/>
</dbReference>
<dbReference type="GO" id="GO:0006355">
    <property type="term" value="P:regulation of DNA-templated transcription"/>
    <property type="evidence" value="ECO:0007669"/>
    <property type="project" value="InterPro"/>
</dbReference>
<feature type="compositionally biased region" description="Basic residues" evidence="1">
    <location>
        <begin position="1"/>
        <end position="11"/>
    </location>
</feature>
<accession>A0A9W6UV29</accession>
<dbReference type="SUPFAM" id="SSF46894">
    <property type="entry name" value="C-terminal effector domain of the bipartite response regulators"/>
    <property type="match status" value="1"/>
</dbReference>
<name>A0A9W6UV29_9ACTN</name>
<feature type="compositionally biased region" description="Basic and acidic residues" evidence="1">
    <location>
        <begin position="12"/>
        <end position="24"/>
    </location>
</feature>
<feature type="region of interest" description="Disordered" evidence="1">
    <location>
        <begin position="1"/>
        <end position="29"/>
    </location>
</feature>
<dbReference type="AlphaFoldDB" id="A0A9W6UV29"/>
<dbReference type="InterPro" id="IPR000792">
    <property type="entry name" value="Tscrpt_reg_LuxR_C"/>
</dbReference>
<evidence type="ECO:0000313" key="4">
    <source>
        <dbReference type="Proteomes" id="UP001165124"/>
    </source>
</evidence>
<reference evidence="3" key="1">
    <citation type="submission" date="2023-02" db="EMBL/GenBank/DDBJ databases">
        <title>Actinomadura rubrobrunea NBRC 14622.</title>
        <authorList>
            <person name="Ichikawa N."/>
            <person name="Sato H."/>
            <person name="Tonouchi N."/>
        </authorList>
    </citation>
    <scope>NUCLEOTIDE SEQUENCE</scope>
    <source>
        <strain evidence="3">NBRC 14622</strain>
    </source>
</reference>
<feature type="domain" description="HTH luxR-type" evidence="2">
    <location>
        <begin position="17"/>
        <end position="46"/>
    </location>
</feature>
<evidence type="ECO:0000256" key="1">
    <source>
        <dbReference type="SAM" id="MobiDB-lite"/>
    </source>
</evidence>
<dbReference type="GO" id="GO:0003677">
    <property type="term" value="F:DNA binding"/>
    <property type="evidence" value="ECO:0007669"/>
    <property type="project" value="InterPro"/>
</dbReference>
<dbReference type="EMBL" id="BSRZ01000001">
    <property type="protein sequence ID" value="GLW62270.1"/>
    <property type="molecule type" value="Genomic_DNA"/>
</dbReference>
<dbReference type="Proteomes" id="UP001165124">
    <property type="component" value="Unassembled WGS sequence"/>
</dbReference>
<dbReference type="Pfam" id="PF00196">
    <property type="entry name" value="GerE"/>
    <property type="match status" value="1"/>
</dbReference>
<keyword evidence="4" id="KW-1185">Reference proteome</keyword>